<feature type="region of interest" description="Disordered" evidence="1">
    <location>
        <begin position="53"/>
        <end position="82"/>
    </location>
</feature>
<dbReference type="Proteomes" id="UP001519460">
    <property type="component" value="Unassembled WGS sequence"/>
</dbReference>
<accession>A0ABD0JGG6</accession>
<dbReference type="AlphaFoldDB" id="A0ABD0JGG6"/>
<evidence type="ECO:0000256" key="1">
    <source>
        <dbReference type="SAM" id="MobiDB-lite"/>
    </source>
</evidence>
<keyword evidence="3" id="KW-1185">Reference proteome</keyword>
<feature type="compositionally biased region" description="Basic and acidic residues" evidence="1">
    <location>
        <begin position="53"/>
        <end position="63"/>
    </location>
</feature>
<sequence>MGGKSLVGVKIPPHYLINSVFIRLMRVTGQLPDLSTKSPAAAFATKVLHTDHHSPRVTDRLTSEDMPDSLASGRSSELITLT</sequence>
<comment type="caution">
    <text evidence="2">The sequence shown here is derived from an EMBL/GenBank/DDBJ whole genome shotgun (WGS) entry which is preliminary data.</text>
</comment>
<proteinExistence type="predicted"/>
<feature type="compositionally biased region" description="Polar residues" evidence="1">
    <location>
        <begin position="72"/>
        <end position="82"/>
    </location>
</feature>
<evidence type="ECO:0000313" key="2">
    <source>
        <dbReference type="EMBL" id="KAK7473701.1"/>
    </source>
</evidence>
<reference evidence="2 3" key="1">
    <citation type="journal article" date="2023" name="Sci. Data">
        <title>Genome assembly of the Korean intertidal mud-creeper Batillaria attramentaria.</title>
        <authorList>
            <person name="Patra A.K."/>
            <person name="Ho P.T."/>
            <person name="Jun S."/>
            <person name="Lee S.J."/>
            <person name="Kim Y."/>
            <person name="Won Y.J."/>
        </authorList>
    </citation>
    <scope>NUCLEOTIDE SEQUENCE [LARGE SCALE GENOMIC DNA]</scope>
    <source>
        <strain evidence="2">Wonlab-2016</strain>
    </source>
</reference>
<name>A0ABD0JGG6_9CAEN</name>
<organism evidence="2 3">
    <name type="scientific">Batillaria attramentaria</name>
    <dbReference type="NCBI Taxonomy" id="370345"/>
    <lineage>
        <taxon>Eukaryota</taxon>
        <taxon>Metazoa</taxon>
        <taxon>Spiralia</taxon>
        <taxon>Lophotrochozoa</taxon>
        <taxon>Mollusca</taxon>
        <taxon>Gastropoda</taxon>
        <taxon>Caenogastropoda</taxon>
        <taxon>Sorbeoconcha</taxon>
        <taxon>Cerithioidea</taxon>
        <taxon>Batillariidae</taxon>
        <taxon>Batillaria</taxon>
    </lineage>
</organism>
<evidence type="ECO:0000313" key="3">
    <source>
        <dbReference type="Proteomes" id="UP001519460"/>
    </source>
</evidence>
<protein>
    <submittedName>
        <fullName evidence="2">Uncharacterized protein</fullName>
    </submittedName>
</protein>
<gene>
    <name evidence="2" type="ORF">BaRGS_00035098</name>
</gene>
<dbReference type="EMBL" id="JACVVK020000461">
    <property type="protein sequence ID" value="KAK7473701.1"/>
    <property type="molecule type" value="Genomic_DNA"/>
</dbReference>